<dbReference type="GO" id="GO:0005743">
    <property type="term" value="C:mitochondrial inner membrane"/>
    <property type="evidence" value="ECO:0007669"/>
    <property type="project" value="UniProtKB-SubCell"/>
</dbReference>
<keyword evidence="8 11" id="KW-0472">Membrane</keyword>
<evidence type="ECO:0000256" key="8">
    <source>
        <dbReference type="ARBA" id="ARBA00023136"/>
    </source>
</evidence>
<keyword evidence="4" id="KW-0999">Mitochondrion inner membrane</keyword>
<evidence type="ECO:0000259" key="12">
    <source>
        <dbReference type="Pfam" id="PF02096"/>
    </source>
</evidence>
<evidence type="ECO:0000313" key="13">
    <source>
        <dbReference type="EMBL" id="OSS46910.1"/>
    </source>
</evidence>
<evidence type="ECO:0000256" key="5">
    <source>
        <dbReference type="ARBA" id="ARBA00022946"/>
    </source>
</evidence>
<dbReference type="PANTHER" id="PTHR12428:SF66">
    <property type="entry name" value="MITOCHONDRIAL INNER MEMBRANE PROTEIN OXA1L"/>
    <property type="match status" value="1"/>
</dbReference>
<evidence type="ECO:0000256" key="10">
    <source>
        <dbReference type="SAM" id="MobiDB-lite"/>
    </source>
</evidence>
<feature type="region of interest" description="Disordered" evidence="10">
    <location>
        <begin position="462"/>
        <end position="482"/>
    </location>
</feature>
<accession>A0A1Y2LSY6</accession>
<dbReference type="InParanoid" id="A0A1Y2LSY6"/>
<dbReference type="Pfam" id="PF02096">
    <property type="entry name" value="60KD_IMP"/>
    <property type="match status" value="1"/>
</dbReference>
<comment type="subcellular location">
    <subcellularLocation>
        <location evidence="9">Membrane</location>
        <topology evidence="9">Multi-pass membrane protein</topology>
    </subcellularLocation>
    <subcellularLocation>
        <location evidence="1">Mitochondrion inner membrane</location>
        <topology evidence="1">Multi-pass membrane protein</topology>
    </subcellularLocation>
</comment>
<keyword evidence="7" id="KW-0496">Mitochondrion</keyword>
<reference evidence="13 14" key="1">
    <citation type="journal article" date="2017" name="Genome Announc.">
        <title>Genome sequence of the saprophytic ascomycete Epicoccum nigrum ICMP 19927 strain isolated from New Zealand.</title>
        <authorList>
            <person name="Fokin M."/>
            <person name="Fleetwood D."/>
            <person name="Weir B.S."/>
            <person name="Villas-Boas S.G."/>
        </authorList>
    </citation>
    <scope>NUCLEOTIDE SEQUENCE [LARGE SCALE GENOMIC DNA]</scope>
    <source>
        <strain evidence="13 14">ICMP 19927</strain>
    </source>
</reference>
<evidence type="ECO:0000256" key="2">
    <source>
        <dbReference type="ARBA" id="ARBA00009877"/>
    </source>
</evidence>
<keyword evidence="5" id="KW-0809">Transit peptide</keyword>
<evidence type="ECO:0000256" key="9">
    <source>
        <dbReference type="RuleBase" id="RU003945"/>
    </source>
</evidence>
<name>A0A1Y2LSY6_EPING</name>
<feature type="transmembrane region" description="Helical" evidence="11">
    <location>
        <begin position="387"/>
        <end position="402"/>
    </location>
</feature>
<evidence type="ECO:0000256" key="1">
    <source>
        <dbReference type="ARBA" id="ARBA00004448"/>
    </source>
</evidence>
<feature type="region of interest" description="Disordered" evidence="10">
    <location>
        <begin position="505"/>
        <end position="525"/>
    </location>
</feature>
<dbReference type="PANTHER" id="PTHR12428">
    <property type="entry name" value="OXA1"/>
    <property type="match status" value="1"/>
</dbReference>
<comment type="similarity">
    <text evidence="2 9">Belongs to the OXA1/ALB3/YidC family.</text>
</comment>
<dbReference type="AlphaFoldDB" id="A0A1Y2LSY6"/>
<dbReference type="GO" id="GO:0032977">
    <property type="term" value="F:membrane insertase activity"/>
    <property type="evidence" value="ECO:0007669"/>
    <property type="project" value="InterPro"/>
</dbReference>
<dbReference type="InterPro" id="IPR028055">
    <property type="entry name" value="YidC/Oxa/ALB_C"/>
</dbReference>
<evidence type="ECO:0000256" key="6">
    <source>
        <dbReference type="ARBA" id="ARBA00022989"/>
    </source>
</evidence>
<dbReference type="EMBL" id="KZ107850">
    <property type="protein sequence ID" value="OSS46910.1"/>
    <property type="molecule type" value="Genomic_DNA"/>
</dbReference>
<evidence type="ECO:0000256" key="4">
    <source>
        <dbReference type="ARBA" id="ARBA00022792"/>
    </source>
</evidence>
<feature type="domain" description="Membrane insertase YidC/Oxa/ALB C-terminal" evidence="12">
    <location>
        <begin position="229"/>
        <end position="424"/>
    </location>
</feature>
<dbReference type="Proteomes" id="UP000193240">
    <property type="component" value="Unassembled WGS sequence"/>
</dbReference>
<dbReference type="CDD" id="cd20069">
    <property type="entry name" value="5TM_Oxa1-like"/>
    <property type="match status" value="1"/>
</dbReference>
<dbReference type="OMA" id="GSWYAPW"/>
<dbReference type="GO" id="GO:0032979">
    <property type="term" value="P:protein insertion into mitochondrial inner membrane from matrix"/>
    <property type="evidence" value="ECO:0007669"/>
    <property type="project" value="TreeGrafter"/>
</dbReference>
<protein>
    <recommendedName>
        <fullName evidence="12">Membrane insertase YidC/Oxa/ALB C-terminal domain-containing protein</fullName>
    </recommendedName>
</protein>
<keyword evidence="6 11" id="KW-1133">Transmembrane helix</keyword>
<proteinExistence type="inferred from homology"/>
<evidence type="ECO:0000256" key="11">
    <source>
        <dbReference type="SAM" id="Phobius"/>
    </source>
</evidence>
<organism evidence="13 14">
    <name type="scientific">Epicoccum nigrum</name>
    <name type="common">Soil fungus</name>
    <name type="synonym">Epicoccum purpurascens</name>
    <dbReference type="NCBI Taxonomy" id="105696"/>
    <lineage>
        <taxon>Eukaryota</taxon>
        <taxon>Fungi</taxon>
        <taxon>Dikarya</taxon>
        <taxon>Ascomycota</taxon>
        <taxon>Pezizomycotina</taxon>
        <taxon>Dothideomycetes</taxon>
        <taxon>Pleosporomycetidae</taxon>
        <taxon>Pleosporales</taxon>
        <taxon>Pleosporineae</taxon>
        <taxon>Didymellaceae</taxon>
        <taxon>Epicoccum</taxon>
    </lineage>
</organism>
<evidence type="ECO:0000313" key="14">
    <source>
        <dbReference type="Proteomes" id="UP000193240"/>
    </source>
</evidence>
<gene>
    <name evidence="13" type="ORF">B5807_08815</name>
</gene>
<dbReference type="InterPro" id="IPR001708">
    <property type="entry name" value="YidC/ALB3/OXA1/COX18"/>
</dbReference>
<keyword evidence="14" id="KW-1185">Reference proteome</keyword>
<dbReference type="STRING" id="105696.A0A1Y2LSY6"/>
<evidence type="ECO:0000256" key="7">
    <source>
        <dbReference type="ARBA" id="ARBA00023128"/>
    </source>
</evidence>
<feature type="transmembrane region" description="Helical" evidence="11">
    <location>
        <begin position="298"/>
        <end position="323"/>
    </location>
</feature>
<feature type="compositionally biased region" description="Basic and acidic residues" evidence="10">
    <location>
        <begin position="509"/>
        <end position="525"/>
    </location>
</feature>
<keyword evidence="3 9" id="KW-0812">Transmembrane</keyword>
<sequence>MGYDFGRHLTMLPSRGLRPAQLAPLTSRQSTLICSKTARKFSSLPRTAGLARSCSPRTSLLAAQRRTVAGTNPHVALGASSVRYGSWYAPWSWGRSSTPGGPVETVPVAEFSNTPAPAPQPTPAPAPVEFEPEVTTATPEMAPAGIDRAAVTENTVTPANDASSTLDAQTLDALLGNTTPVKDVIEFDPTKLIDHPGNLAELGLEYGWGMTTVFEKLMETIYLQSGWGWAGTIVATTVVVRSGMFVFQALSSDKMAGMASLKPLTEPLQKKLDAAIKAGNSQQADLLKMQQAAILKPYMGGIFLTGGFAFIQAYVGFCAFRLLRAMGDLPVPGMVNDGFLWFTDLSVRDPYFILPAATTGIMYTIFKSGGETGVADATSQVASRRKLMTGMAFLIGIVTAFQASGLQLYFLVSGLIGGVTSYLLKQNGFRRLIRITPLPSKESHEVFSKVVRGELTLKDIKGPDGKIRYQPPTPPKSAFGSSRGNTTLAGGINVKGDLPLHLRAPGSKIDQEYPDRDADFDEGPKGGLTEKLDYYRRNYKLSYVKRRVGESMRGMVQKAGYDVGNNLDREAEKKRRKAELYEAERRRRFENRG</sequence>
<evidence type="ECO:0000256" key="3">
    <source>
        <dbReference type="ARBA" id="ARBA00022692"/>
    </source>
</evidence>